<dbReference type="AlphaFoldDB" id="A0A6A2YP18"/>
<evidence type="ECO:0000313" key="8">
    <source>
        <dbReference type="Proteomes" id="UP000436088"/>
    </source>
</evidence>
<name>A0A6A2YP18_HIBSY</name>
<reference evidence="7" key="1">
    <citation type="submission" date="2019-09" db="EMBL/GenBank/DDBJ databases">
        <title>Draft genome information of white flower Hibiscus syriacus.</title>
        <authorList>
            <person name="Kim Y.-M."/>
        </authorList>
    </citation>
    <scope>NUCLEOTIDE SEQUENCE [LARGE SCALE GENOMIC DNA]</scope>
    <source>
        <strain evidence="7">YM2019G1</strain>
    </source>
</reference>
<gene>
    <name evidence="7" type="ORF">F3Y22_tig00111342pilonHSYRG00171</name>
</gene>
<dbReference type="SMART" id="SM01336">
    <property type="entry name" value="zf-PARP"/>
    <property type="match status" value="1"/>
</dbReference>
<dbReference type="Proteomes" id="UP000436088">
    <property type="component" value="Unassembled WGS sequence"/>
</dbReference>
<dbReference type="Pfam" id="PF00645">
    <property type="entry name" value="zf-PARP"/>
    <property type="match status" value="1"/>
</dbReference>
<evidence type="ECO:0000256" key="1">
    <source>
        <dbReference type="ARBA" id="ARBA00004123"/>
    </source>
</evidence>
<evidence type="ECO:0000256" key="4">
    <source>
        <dbReference type="ARBA" id="ARBA00022833"/>
    </source>
</evidence>
<keyword evidence="8" id="KW-1185">Reference proteome</keyword>
<keyword evidence="2" id="KW-0479">Metal-binding</keyword>
<dbReference type="GO" id="GO:0006281">
    <property type="term" value="P:DNA repair"/>
    <property type="evidence" value="ECO:0007669"/>
    <property type="project" value="TreeGrafter"/>
</dbReference>
<evidence type="ECO:0000313" key="7">
    <source>
        <dbReference type="EMBL" id="KAE8681111.1"/>
    </source>
</evidence>
<evidence type="ECO:0000256" key="2">
    <source>
        <dbReference type="ARBA" id="ARBA00022723"/>
    </source>
</evidence>
<evidence type="ECO:0000256" key="3">
    <source>
        <dbReference type="ARBA" id="ARBA00022771"/>
    </source>
</evidence>
<dbReference type="GO" id="GO:0005634">
    <property type="term" value="C:nucleus"/>
    <property type="evidence" value="ECO:0007669"/>
    <property type="project" value="UniProtKB-SubCell"/>
</dbReference>
<organism evidence="7 8">
    <name type="scientific">Hibiscus syriacus</name>
    <name type="common">Rose of Sharon</name>
    <dbReference type="NCBI Taxonomy" id="106335"/>
    <lineage>
        <taxon>Eukaryota</taxon>
        <taxon>Viridiplantae</taxon>
        <taxon>Streptophyta</taxon>
        <taxon>Embryophyta</taxon>
        <taxon>Tracheophyta</taxon>
        <taxon>Spermatophyta</taxon>
        <taxon>Magnoliopsida</taxon>
        <taxon>eudicotyledons</taxon>
        <taxon>Gunneridae</taxon>
        <taxon>Pentapetalae</taxon>
        <taxon>rosids</taxon>
        <taxon>malvids</taxon>
        <taxon>Malvales</taxon>
        <taxon>Malvaceae</taxon>
        <taxon>Malvoideae</taxon>
        <taxon>Hibiscus</taxon>
    </lineage>
</organism>
<dbReference type="EMBL" id="VEPZ02001315">
    <property type="protein sequence ID" value="KAE8681111.1"/>
    <property type="molecule type" value="Genomic_DNA"/>
</dbReference>
<dbReference type="InterPro" id="IPR001510">
    <property type="entry name" value="Znf_PARP"/>
</dbReference>
<protein>
    <submittedName>
        <fullName evidence="7">Polynucleotide 3'-phosphatase ZDP</fullName>
    </submittedName>
</protein>
<dbReference type="PROSITE" id="PS50064">
    <property type="entry name" value="ZF_PARP_2"/>
    <property type="match status" value="1"/>
</dbReference>
<dbReference type="GO" id="GO:0046403">
    <property type="term" value="F:polynucleotide 3'-phosphatase activity"/>
    <property type="evidence" value="ECO:0007669"/>
    <property type="project" value="TreeGrafter"/>
</dbReference>
<keyword evidence="3" id="KW-0863">Zinc-finger</keyword>
<feature type="domain" description="PARP-type" evidence="6">
    <location>
        <begin position="5"/>
        <end position="78"/>
    </location>
</feature>
<dbReference type="PANTHER" id="PTHR12083:SF9">
    <property type="entry name" value="BIFUNCTIONAL POLYNUCLEOTIDE PHOSPHATASE_KINASE"/>
    <property type="match status" value="1"/>
</dbReference>
<keyword evidence="4" id="KW-0862">Zinc</keyword>
<dbReference type="GO" id="GO:0008270">
    <property type="term" value="F:zinc ion binding"/>
    <property type="evidence" value="ECO:0007669"/>
    <property type="project" value="UniProtKB-KW"/>
</dbReference>
<dbReference type="InterPro" id="IPR036957">
    <property type="entry name" value="Znf_PARP_sf"/>
</dbReference>
<dbReference type="GO" id="GO:0046404">
    <property type="term" value="F:ATP-dependent polydeoxyribonucleotide 5'-hydroxyl-kinase activity"/>
    <property type="evidence" value="ECO:0007669"/>
    <property type="project" value="TreeGrafter"/>
</dbReference>
<dbReference type="PANTHER" id="PTHR12083">
    <property type="entry name" value="BIFUNCTIONAL POLYNUCLEOTIDE PHOSPHATASE/KINASE"/>
    <property type="match status" value="1"/>
</dbReference>
<dbReference type="GO" id="GO:0003690">
    <property type="term" value="F:double-stranded DNA binding"/>
    <property type="evidence" value="ECO:0007669"/>
    <property type="project" value="TreeGrafter"/>
</dbReference>
<comment type="caution">
    <text evidence="7">The sequence shown here is derived from an EMBL/GenBank/DDBJ whole genome shotgun (WGS) entry which is preliminary data.</text>
</comment>
<keyword evidence="5" id="KW-0539">Nucleus</keyword>
<evidence type="ECO:0000259" key="6">
    <source>
        <dbReference type="PROSITE" id="PS50064"/>
    </source>
</evidence>
<comment type="subcellular location">
    <subcellularLocation>
        <location evidence="1">Nucleus</location>
    </subcellularLocation>
</comment>
<sequence length="93" mass="10121">MSTKIVAEYAKSGRSSCKKCGNAITAQALRLGLVSRDARGFDMTKWHHLDCFAGKIDSVDGIKGFDTLKGVDQEALKNLADGSIKSTKQMRQN</sequence>
<dbReference type="Gene3D" id="3.30.1740.10">
    <property type="entry name" value="Zinc finger, PARP-type"/>
    <property type="match status" value="1"/>
</dbReference>
<accession>A0A6A2YP18</accession>
<evidence type="ECO:0000256" key="5">
    <source>
        <dbReference type="ARBA" id="ARBA00023242"/>
    </source>
</evidence>
<proteinExistence type="predicted"/>
<dbReference type="SUPFAM" id="SSF57716">
    <property type="entry name" value="Glucocorticoid receptor-like (DNA-binding domain)"/>
    <property type="match status" value="1"/>
</dbReference>